<evidence type="ECO:0000256" key="2">
    <source>
        <dbReference type="SAM" id="Phobius"/>
    </source>
</evidence>
<feature type="compositionally biased region" description="Basic and acidic residues" evidence="1">
    <location>
        <begin position="13"/>
        <end position="24"/>
    </location>
</feature>
<keyword evidence="2" id="KW-1133">Transmembrane helix</keyword>
<gene>
    <name evidence="3" type="ORF">BS50DRAFT_257651</name>
</gene>
<keyword evidence="4" id="KW-1185">Reference proteome</keyword>
<dbReference type="EMBL" id="KZ678130">
    <property type="protein sequence ID" value="PSN72651.1"/>
    <property type="molecule type" value="Genomic_DNA"/>
</dbReference>
<keyword evidence="2" id="KW-0472">Membrane</keyword>
<reference evidence="3 4" key="1">
    <citation type="journal article" date="2018" name="Front. Microbiol.">
        <title>Genome-Wide Analysis of Corynespora cassiicola Leaf Fall Disease Putative Effectors.</title>
        <authorList>
            <person name="Lopez D."/>
            <person name="Ribeiro S."/>
            <person name="Label P."/>
            <person name="Fumanal B."/>
            <person name="Venisse J.S."/>
            <person name="Kohler A."/>
            <person name="de Oliveira R.R."/>
            <person name="Labutti K."/>
            <person name="Lipzen A."/>
            <person name="Lail K."/>
            <person name="Bauer D."/>
            <person name="Ohm R.A."/>
            <person name="Barry K.W."/>
            <person name="Spatafora J."/>
            <person name="Grigoriev I.V."/>
            <person name="Martin F.M."/>
            <person name="Pujade-Renaud V."/>
        </authorList>
    </citation>
    <scope>NUCLEOTIDE SEQUENCE [LARGE SCALE GENOMIC DNA]</scope>
    <source>
        <strain evidence="3 4">Philippines</strain>
    </source>
</reference>
<name>A0A2T2P4P4_CORCC</name>
<evidence type="ECO:0000256" key="1">
    <source>
        <dbReference type="SAM" id="MobiDB-lite"/>
    </source>
</evidence>
<keyword evidence="2" id="KW-0812">Transmembrane</keyword>
<dbReference type="AlphaFoldDB" id="A0A2T2P4P4"/>
<organism evidence="3 4">
    <name type="scientific">Corynespora cassiicola Philippines</name>
    <dbReference type="NCBI Taxonomy" id="1448308"/>
    <lineage>
        <taxon>Eukaryota</taxon>
        <taxon>Fungi</taxon>
        <taxon>Dikarya</taxon>
        <taxon>Ascomycota</taxon>
        <taxon>Pezizomycotina</taxon>
        <taxon>Dothideomycetes</taxon>
        <taxon>Pleosporomycetidae</taxon>
        <taxon>Pleosporales</taxon>
        <taxon>Corynesporascaceae</taxon>
        <taxon>Corynespora</taxon>
    </lineage>
</organism>
<proteinExistence type="predicted"/>
<dbReference type="Proteomes" id="UP000240883">
    <property type="component" value="Unassembled WGS sequence"/>
</dbReference>
<protein>
    <submittedName>
        <fullName evidence="3">Uncharacterized protein</fullName>
    </submittedName>
</protein>
<evidence type="ECO:0000313" key="4">
    <source>
        <dbReference type="Proteomes" id="UP000240883"/>
    </source>
</evidence>
<sequence length="89" mass="10166">MPPPSARFVEAARPTEPRCSDARDEVHRTNKNKQVASLGRTRNHDLKKLYLCGTLAPSLLAYSYLFLTSYLPYTVLEGRERSRSILLRT</sequence>
<feature type="region of interest" description="Disordered" evidence="1">
    <location>
        <begin position="1"/>
        <end position="24"/>
    </location>
</feature>
<evidence type="ECO:0000313" key="3">
    <source>
        <dbReference type="EMBL" id="PSN72651.1"/>
    </source>
</evidence>
<feature type="transmembrane region" description="Helical" evidence="2">
    <location>
        <begin position="49"/>
        <end position="67"/>
    </location>
</feature>
<accession>A0A2T2P4P4</accession>